<dbReference type="InterPro" id="IPR015422">
    <property type="entry name" value="PyrdxlP-dep_Trfase_small"/>
</dbReference>
<dbReference type="InterPro" id="IPR015424">
    <property type="entry name" value="PyrdxlP-dep_Trfase"/>
</dbReference>
<dbReference type="SUPFAM" id="SSF53383">
    <property type="entry name" value="PLP-dependent transferases"/>
    <property type="match status" value="1"/>
</dbReference>
<evidence type="ECO:0000256" key="3">
    <source>
        <dbReference type="ARBA" id="ARBA00022898"/>
    </source>
</evidence>
<evidence type="ECO:0000256" key="2">
    <source>
        <dbReference type="ARBA" id="ARBA00012224"/>
    </source>
</evidence>
<dbReference type="GO" id="GO:0008483">
    <property type="term" value="F:transaminase activity"/>
    <property type="evidence" value="ECO:0007669"/>
    <property type="project" value="UniProtKB-KW"/>
</dbReference>
<dbReference type="Pfam" id="PF00155">
    <property type="entry name" value="Aminotran_1_2"/>
    <property type="match status" value="1"/>
</dbReference>
<evidence type="ECO:0000256" key="1">
    <source>
        <dbReference type="ARBA" id="ARBA00001933"/>
    </source>
</evidence>
<dbReference type="Proteomes" id="UP000823907">
    <property type="component" value="Unassembled WGS sequence"/>
</dbReference>
<dbReference type="Gene3D" id="3.90.1150.10">
    <property type="entry name" value="Aspartate Aminotransferase, domain 1"/>
    <property type="match status" value="1"/>
</dbReference>
<dbReference type="GO" id="GO:0030170">
    <property type="term" value="F:pyridoxal phosphate binding"/>
    <property type="evidence" value="ECO:0007669"/>
    <property type="project" value="InterPro"/>
</dbReference>
<comment type="caution">
    <text evidence="7">The sequence shown here is derived from an EMBL/GenBank/DDBJ whole genome shotgun (WGS) entry which is preliminary data.</text>
</comment>
<dbReference type="PANTHER" id="PTHR43525:SF2">
    <property type="entry name" value="CYSTATHIONINE BETA-LYASE-RELATED"/>
    <property type="match status" value="1"/>
</dbReference>
<evidence type="ECO:0000256" key="5">
    <source>
        <dbReference type="ARBA" id="ARBA00037974"/>
    </source>
</evidence>
<organism evidence="7 8">
    <name type="scientific">Candidatus Corynebacterium intestinavium</name>
    <dbReference type="NCBI Taxonomy" id="2838531"/>
    <lineage>
        <taxon>Bacteria</taxon>
        <taxon>Bacillati</taxon>
        <taxon>Actinomycetota</taxon>
        <taxon>Actinomycetes</taxon>
        <taxon>Mycobacteriales</taxon>
        <taxon>Corynebacteriaceae</taxon>
        <taxon>Corynebacterium</taxon>
    </lineage>
</organism>
<feature type="domain" description="Aminotransferase class I/classII large" evidence="6">
    <location>
        <begin position="38"/>
        <end position="424"/>
    </location>
</feature>
<keyword evidence="4" id="KW-0456">Lyase</keyword>
<dbReference type="CDD" id="cd00609">
    <property type="entry name" value="AAT_like"/>
    <property type="match status" value="1"/>
</dbReference>
<reference evidence="7" key="2">
    <citation type="submission" date="2021-04" db="EMBL/GenBank/DDBJ databases">
        <authorList>
            <person name="Gilroy R."/>
        </authorList>
    </citation>
    <scope>NUCLEOTIDE SEQUENCE</scope>
    <source>
        <strain evidence="7">5925</strain>
    </source>
</reference>
<protein>
    <recommendedName>
        <fullName evidence="2">cysteine-S-conjugate beta-lyase</fullName>
        <ecNumber evidence="2">4.4.1.13</ecNumber>
    </recommendedName>
</protein>
<evidence type="ECO:0000259" key="6">
    <source>
        <dbReference type="Pfam" id="PF00155"/>
    </source>
</evidence>
<dbReference type="PANTHER" id="PTHR43525">
    <property type="entry name" value="PROTEIN MALY"/>
    <property type="match status" value="1"/>
</dbReference>
<dbReference type="EMBL" id="DWUR01000160">
    <property type="protein sequence ID" value="HJD50240.1"/>
    <property type="molecule type" value="Genomic_DNA"/>
</dbReference>
<dbReference type="EC" id="4.4.1.13" evidence="2"/>
<name>A0A9D2ZRP1_9CORY</name>
<dbReference type="InterPro" id="IPR051798">
    <property type="entry name" value="Class-II_PLP-Dep_Aminotrans"/>
</dbReference>
<evidence type="ECO:0000313" key="8">
    <source>
        <dbReference type="Proteomes" id="UP000823907"/>
    </source>
</evidence>
<evidence type="ECO:0000256" key="4">
    <source>
        <dbReference type="ARBA" id="ARBA00023239"/>
    </source>
</evidence>
<comment type="cofactor">
    <cofactor evidence="1">
        <name>pyridoxal 5'-phosphate</name>
        <dbReference type="ChEBI" id="CHEBI:597326"/>
    </cofactor>
</comment>
<dbReference type="Gene3D" id="3.40.640.10">
    <property type="entry name" value="Type I PLP-dependent aspartate aminotransferase-like (Major domain)"/>
    <property type="match status" value="1"/>
</dbReference>
<dbReference type="AlphaFoldDB" id="A0A9D2ZRP1"/>
<dbReference type="GO" id="GO:0047804">
    <property type="term" value="F:cysteine-S-conjugate beta-lyase activity"/>
    <property type="evidence" value="ECO:0007669"/>
    <property type="project" value="UniProtKB-EC"/>
</dbReference>
<dbReference type="InterPro" id="IPR015421">
    <property type="entry name" value="PyrdxlP-dep_Trfase_major"/>
</dbReference>
<gene>
    <name evidence="7" type="ORF">H9907_09180</name>
</gene>
<evidence type="ECO:0000313" key="7">
    <source>
        <dbReference type="EMBL" id="HJD50240.1"/>
    </source>
</evidence>
<proteinExistence type="inferred from homology"/>
<keyword evidence="7" id="KW-0032">Aminotransferase</keyword>
<sequence length="433" mass="46572">MTSHNSSTLELPTLAELRRRGTKKWRGYPDDVIPMWVAESDFHTCPAVARAIQACVDREYFGYAADDEELREALAGFYERRFGWSFSPDWVRSVPDVVTGVKIAVEELTPAGSAIVLPVPAYNPFFEIPDVTGRPAIEVAMTPEGGFDLAALEEVFAAGTATTHGRVVVDKGAGNKGQTEEGNTAAPAGSLILCSPYNPLGRVFSESELRDVVELAAKYNVRVISDEIHAPIVYPGHQHTPAASVSEIAAENTITVTATSKGWNTAGLRCAQMILSSPRDREIMAGVHKLRTGEASTIGIAAATAAYRDESGWLEEQIDYLSGNLDLLERRLPEVLPGAKFHRPEGTYLLWVDVRDVPGLGVATDGNSETAPDPAEPTDPAEQILKRAKVAFNTGAIYGAGGAGHLRINFATSREILTEALDRLAAAGFGERA</sequence>
<dbReference type="InterPro" id="IPR004839">
    <property type="entry name" value="Aminotransferase_I/II_large"/>
</dbReference>
<accession>A0A9D2ZRP1</accession>
<comment type="similarity">
    <text evidence="5">Belongs to the class-II pyridoxal-phosphate-dependent aminotransferase family. MalY/PatB cystathionine beta-lyase subfamily.</text>
</comment>
<keyword evidence="3" id="KW-0663">Pyridoxal phosphate</keyword>
<keyword evidence="7" id="KW-0808">Transferase</keyword>
<reference evidence="7" key="1">
    <citation type="journal article" date="2021" name="PeerJ">
        <title>Extensive microbial diversity within the chicken gut microbiome revealed by metagenomics and culture.</title>
        <authorList>
            <person name="Gilroy R."/>
            <person name="Ravi A."/>
            <person name="Getino M."/>
            <person name="Pursley I."/>
            <person name="Horton D.L."/>
            <person name="Alikhan N.F."/>
            <person name="Baker D."/>
            <person name="Gharbi K."/>
            <person name="Hall N."/>
            <person name="Watson M."/>
            <person name="Adriaenssens E.M."/>
            <person name="Foster-Nyarko E."/>
            <person name="Jarju S."/>
            <person name="Secka A."/>
            <person name="Antonio M."/>
            <person name="Oren A."/>
            <person name="Chaudhuri R.R."/>
            <person name="La Ragione R."/>
            <person name="Hildebrand F."/>
            <person name="Pallen M.J."/>
        </authorList>
    </citation>
    <scope>NUCLEOTIDE SEQUENCE</scope>
    <source>
        <strain evidence="7">5925</strain>
    </source>
</reference>